<dbReference type="PANTHER" id="PTHR36798:SF2">
    <property type="entry name" value="LARGE RIBOSOMAL SUBUNIT PROTEIN CL38"/>
    <property type="match status" value="1"/>
</dbReference>
<dbReference type="AlphaFoldDB" id="A0AAV1W8A9"/>
<sequence>MSVSAIFGCRVMIAPTSFGINNVKSIPTINNNNNNYCGGLTIECSSRPQKKGTAHHKKTRPRKTQPWDIKKKPTVYAPLPPLPPEWSFVISADDSSDVTSSTVVLQPESDVALAP</sequence>
<dbReference type="Pfam" id="PF17257">
    <property type="entry name" value="DUF5323"/>
    <property type="match status" value="1"/>
</dbReference>
<dbReference type="GO" id="GO:0006412">
    <property type="term" value="P:translation"/>
    <property type="evidence" value="ECO:0007669"/>
    <property type="project" value="InterPro"/>
</dbReference>
<name>A0AAV1W8A9_LUPLU</name>
<dbReference type="GO" id="GO:0003735">
    <property type="term" value="F:structural constituent of ribosome"/>
    <property type="evidence" value="ECO:0007669"/>
    <property type="project" value="InterPro"/>
</dbReference>
<dbReference type="PANTHER" id="PTHR36798">
    <property type="entry name" value="50S RIBOSOMAL PROTEIN 6, CHLOROPLASTIC"/>
    <property type="match status" value="1"/>
</dbReference>
<feature type="compositionally biased region" description="Basic residues" evidence="1">
    <location>
        <begin position="48"/>
        <end position="63"/>
    </location>
</feature>
<gene>
    <name evidence="2" type="ORF">LLUT_LOCUS6689</name>
</gene>
<reference evidence="2 3" key="1">
    <citation type="submission" date="2024-03" db="EMBL/GenBank/DDBJ databases">
        <authorList>
            <person name="Martinez-Hernandez J."/>
        </authorList>
    </citation>
    <scope>NUCLEOTIDE SEQUENCE [LARGE SCALE GENOMIC DNA]</scope>
</reference>
<comment type="caution">
    <text evidence="2">The sequence shown here is derived from an EMBL/GenBank/DDBJ whole genome shotgun (WGS) entry which is preliminary data.</text>
</comment>
<dbReference type="InterPro" id="IPR020526">
    <property type="entry name" value="Ribosomal_cL38"/>
</dbReference>
<feature type="region of interest" description="Disordered" evidence="1">
    <location>
        <begin position="47"/>
        <end position="74"/>
    </location>
</feature>
<protein>
    <recommendedName>
        <fullName evidence="4">50S ribosomal protein 6, chloroplastic</fullName>
    </recommendedName>
</protein>
<evidence type="ECO:0008006" key="4">
    <source>
        <dbReference type="Google" id="ProtNLM"/>
    </source>
</evidence>
<keyword evidence="3" id="KW-1185">Reference proteome</keyword>
<proteinExistence type="predicted"/>
<evidence type="ECO:0000313" key="2">
    <source>
        <dbReference type="EMBL" id="CAL0305629.1"/>
    </source>
</evidence>
<accession>A0AAV1W8A9</accession>
<dbReference type="Proteomes" id="UP001497480">
    <property type="component" value="Unassembled WGS sequence"/>
</dbReference>
<evidence type="ECO:0000313" key="3">
    <source>
        <dbReference type="Proteomes" id="UP001497480"/>
    </source>
</evidence>
<dbReference type="GO" id="GO:0005840">
    <property type="term" value="C:ribosome"/>
    <property type="evidence" value="ECO:0007669"/>
    <property type="project" value="InterPro"/>
</dbReference>
<evidence type="ECO:0000256" key="1">
    <source>
        <dbReference type="SAM" id="MobiDB-lite"/>
    </source>
</evidence>
<dbReference type="EMBL" id="CAXHTB010000004">
    <property type="protein sequence ID" value="CAL0305629.1"/>
    <property type="molecule type" value="Genomic_DNA"/>
</dbReference>
<organism evidence="2 3">
    <name type="scientific">Lupinus luteus</name>
    <name type="common">European yellow lupine</name>
    <dbReference type="NCBI Taxonomy" id="3873"/>
    <lineage>
        <taxon>Eukaryota</taxon>
        <taxon>Viridiplantae</taxon>
        <taxon>Streptophyta</taxon>
        <taxon>Embryophyta</taxon>
        <taxon>Tracheophyta</taxon>
        <taxon>Spermatophyta</taxon>
        <taxon>Magnoliopsida</taxon>
        <taxon>eudicotyledons</taxon>
        <taxon>Gunneridae</taxon>
        <taxon>Pentapetalae</taxon>
        <taxon>rosids</taxon>
        <taxon>fabids</taxon>
        <taxon>Fabales</taxon>
        <taxon>Fabaceae</taxon>
        <taxon>Papilionoideae</taxon>
        <taxon>50 kb inversion clade</taxon>
        <taxon>genistoids sensu lato</taxon>
        <taxon>core genistoids</taxon>
        <taxon>Genisteae</taxon>
        <taxon>Lupinus</taxon>
    </lineage>
</organism>
<dbReference type="GO" id="GO:0009507">
    <property type="term" value="C:chloroplast"/>
    <property type="evidence" value="ECO:0007669"/>
    <property type="project" value="InterPro"/>
</dbReference>
<dbReference type="GO" id="GO:0019843">
    <property type="term" value="F:rRNA binding"/>
    <property type="evidence" value="ECO:0007669"/>
    <property type="project" value="InterPro"/>
</dbReference>